<evidence type="ECO:0000256" key="7">
    <source>
        <dbReference type="ARBA" id="ARBA00049197"/>
    </source>
</evidence>
<protein>
    <recommendedName>
        <fullName evidence="3 9">3-hydroxyisobutyrate dehydrogenase</fullName>
        <shortName evidence="9">HIBADH</shortName>
        <ecNumber evidence="3 9">1.1.1.31</ecNumber>
    </recommendedName>
</protein>
<accession>A0A1R1XD70</accession>
<evidence type="ECO:0000256" key="9">
    <source>
        <dbReference type="RuleBase" id="RU910714"/>
    </source>
</evidence>
<name>A0A1R1XD70_9FUNG</name>
<comment type="pathway">
    <text evidence="1 9">Amino-acid degradation; L-valine degradation.</text>
</comment>
<dbReference type="Gene3D" id="3.40.50.720">
    <property type="entry name" value="NAD(P)-binding Rossmann-like Domain"/>
    <property type="match status" value="1"/>
</dbReference>
<dbReference type="InterPro" id="IPR015815">
    <property type="entry name" value="HIBADH-related"/>
</dbReference>
<keyword evidence="4 9" id="KW-0101">Branched-chain amino acid catabolism</keyword>
<dbReference type="OrthoDB" id="435038at2759"/>
<dbReference type="UniPathway" id="UPA00362"/>
<evidence type="ECO:0000256" key="8">
    <source>
        <dbReference type="PIRSR" id="PIRSR000103-1"/>
    </source>
</evidence>
<comment type="similarity">
    <text evidence="2">Belongs to the HIBADH-related family. 3-hydroxyisobutyrate dehydrogenase subfamily.</text>
</comment>
<dbReference type="Pfam" id="PF14833">
    <property type="entry name" value="NAD_binding_11"/>
    <property type="match status" value="1"/>
</dbReference>
<proteinExistence type="inferred from homology"/>
<evidence type="ECO:0000256" key="6">
    <source>
        <dbReference type="ARBA" id="ARBA00023027"/>
    </source>
</evidence>
<dbReference type="PIRSF" id="PIRSF000103">
    <property type="entry name" value="HIBADH"/>
    <property type="match status" value="1"/>
</dbReference>
<dbReference type="InterPro" id="IPR002204">
    <property type="entry name" value="3-OH-isobutyrate_DH-rel_CS"/>
</dbReference>
<organism evidence="12 13">
    <name type="scientific">Smittium culicis</name>
    <dbReference type="NCBI Taxonomy" id="133412"/>
    <lineage>
        <taxon>Eukaryota</taxon>
        <taxon>Fungi</taxon>
        <taxon>Fungi incertae sedis</taxon>
        <taxon>Zoopagomycota</taxon>
        <taxon>Kickxellomycotina</taxon>
        <taxon>Harpellomycetes</taxon>
        <taxon>Harpellales</taxon>
        <taxon>Legeriomycetaceae</taxon>
        <taxon>Smittium</taxon>
    </lineage>
</organism>
<dbReference type="EMBL" id="LSSN01003904">
    <property type="protein sequence ID" value="OMJ12572.1"/>
    <property type="molecule type" value="Genomic_DNA"/>
</dbReference>
<dbReference type="SUPFAM" id="SSF48179">
    <property type="entry name" value="6-phosphogluconate dehydrogenase C-terminal domain-like"/>
    <property type="match status" value="1"/>
</dbReference>
<dbReference type="AlphaFoldDB" id="A0A1R1XD70"/>
<dbReference type="InterPro" id="IPR008927">
    <property type="entry name" value="6-PGluconate_DH-like_C_sf"/>
</dbReference>
<evidence type="ECO:0000256" key="3">
    <source>
        <dbReference type="ARBA" id="ARBA00012991"/>
    </source>
</evidence>
<dbReference type="EC" id="1.1.1.31" evidence="3 9"/>
<comment type="catalytic activity">
    <reaction evidence="7 9">
        <text>3-hydroxy-2-methylpropanoate + NAD(+) = 2-methyl-3-oxopropanoate + NADH + H(+)</text>
        <dbReference type="Rhea" id="RHEA:17681"/>
        <dbReference type="ChEBI" id="CHEBI:11805"/>
        <dbReference type="ChEBI" id="CHEBI:15378"/>
        <dbReference type="ChEBI" id="CHEBI:57540"/>
        <dbReference type="ChEBI" id="CHEBI:57700"/>
        <dbReference type="ChEBI" id="CHEBI:57945"/>
        <dbReference type="EC" id="1.1.1.31"/>
    </reaction>
</comment>
<dbReference type="Proteomes" id="UP000187283">
    <property type="component" value="Unassembled WGS sequence"/>
</dbReference>
<comment type="caution">
    <text evidence="12">The sequence shown here is derived from an EMBL/GenBank/DDBJ whole genome shotgun (WGS) entry which is preliminary data.</text>
</comment>
<dbReference type="GO" id="GO:0006574">
    <property type="term" value="P:L-valine catabolic process"/>
    <property type="evidence" value="ECO:0007669"/>
    <property type="project" value="UniProtKB-UniPathway"/>
</dbReference>
<reference evidence="12 13" key="1">
    <citation type="submission" date="2017-01" db="EMBL/GenBank/DDBJ databases">
        <authorList>
            <person name="Mah S.A."/>
            <person name="Swanson W.J."/>
            <person name="Moy G.W."/>
            <person name="Vacquier V.D."/>
        </authorList>
    </citation>
    <scope>NUCLEOTIDE SEQUENCE [LARGE SCALE GENOMIC DNA]</scope>
    <source>
        <strain evidence="12 13">GSMNP</strain>
    </source>
</reference>
<dbReference type="Pfam" id="PF03446">
    <property type="entry name" value="NAD_binding_2"/>
    <property type="match status" value="1"/>
</dbReference>
<sequence>MVVGFVGLGNMGFYMAKNLISKSPNDMIVYDINKEATKRFSQIELEKTSDSGSKNARIRVANNLAELAESSDYIITMLPESAHVKSAYLGENGLLSKLKPGTVCIDSSTIDTDVSVQISSTIIENGGIPLDAPVSGGVMGAEAATLTFMVGSRNSSEFENAKSILELMGSKVIHCGDLGAGQTVKICNNMLLGSAMIATAEAMALGTKLGVDPKLLATVINSSSGRCWSSEVSNPCPDVLPNAPSSRDYSGGFATKLMLKDMNLSLNAAKSQKIPLFLASLSTQIYGHACAENELANKDFSSVYKWINKK</sequence>
<dbReference type="GO" id="GO:0051287">
    <property type="term" value="F:NAD binding"/>
    <property type="evidence" value="ECO:0007669"/>
    <property type="project" value="InterPro"/>
</dbReference>
<keyword evidence="13" id="KW-1185">Reference proteome</keyword>
<gene>
    <name evidence="12" type="ORF">AYI70_g9028</name>
</gene>
<dbReference type="InterPro" id="IPR036291">
    <property type="entry name" value="NAD(P)-bd_dom_sf"/>
</dbReference>
<keyword evidence="5 9" id="KW-0560">Oxidoreductase</keyword>
<dbReference type="InterPro" id="IPR011548">
    <property type="entry name" value="HIBADH"/>
</dbReference>
<feature type="domain" description="6-phosphogluconate dehydrogenase NADP-binding" evidence="10">
    <location>
        <begin position="3"/>
        <end position="176"/>
    </location>
</feature>
<dbReference type="SUPFAM" id="SSF51735">
    <property type="entry name" value="NAD(P)-binding Rossmann-fold domains"/>
    <property type="match status" value="1"/>
</dbReference>
<dbReference type="FunFam" id="1.10.1040.10:FF:000006">
    <property type="entry name" value="3-hydroxyisobutyrate dehydrogenase"/>
    <property type="match status" value="1"/>
</dbReference>
<evidence type="ECO:0000256" key="2">
    <source>
        <dbReference type="ARBA" id="ARBA00006013"/>
    </source>
</evidence>
<feature type="domain" description="3-hydroxyisobutyrate dehydrogenase-like NAD-binding" evidence="11">
    <location>
        <begin position="179"/>
        <end position="306"/>
    </location>
</feature>
<dbReference type="PANTHER" id="PTHR22981:SF7">
    <property type="entry name" value="3-HYDROXYISOBUTYRATE DEHYDROGENASE, MITOCHONDRIAL"/>
    <property type="match status" value="1"/>
</dbReference>
<keyword evidence="6 9" id="KW-0520">NAD</keyword>
<evidence type="ECO:0000313" key="13">
    <source>
        <dbReference type="Proteomes" id="UP000187283"/>
    </source>
</evidence>
<dbReference type="InterPro" id="IPR006115">
    <property type="entry name" value="6PGDH_NADP-bd"/>
</dbReference>
<dbReference type="GO" id="GO:0008442">
    <property type="term" value="F:3-hydroxyisobutyrate dehydrogenase activity"/>
    <property type="evidence" value="ECO:0007669"/>
    <property type="project" value="UniProtKB-EC"/>
</dbReference>
<dbReference type="Gene3D" id="1.10.1040.10">
    <property type="entry name" value="N-(1-d-carboxylethyl)-l-norvaline Dehydrogenase, domain 2"/>
    <property type="match status" value="1"/>
</dbReference>
<evidence type="ECO:0000256" key="5">
    <source>
        <dbReference type="ARBA" id="ARBA00023002"/>
    </source>
</evidence>
<dbReference type="PROSITE" id="PS00895">
    <property type="entry name" value="3_HYDROXYISOBUT_DH"/>
    <property type="match status" value="1"/>
</dbReference>
<dbReference type="GO" id="GO:0005739">
    <property type="term" value="C:mitochondrion"/>
    <property type="evidence" value="ECO:0007669"/>
    <property type="project" value="TreeGrafter"/>
</dbReference>
<dbReference type="NCBIfam" id="TIGR01692">
    <property type="entry name" value="HIBADH"/>
    <property type="match status" value="1"/>
</dbReference>
<dbReference type="GO" id="GO:0050661">
    <property type="term" value="F:NADP binding"/>
    <property type="evidence" value="ECO:0007669"/>
    <property type="project" value="InterPro"/>
</dbReference>
<dbReference type="STRING" id="133412.A0A1R1XD70"/>
<evidence type="ECO:0000259" key="10">
    <source>
        <dbReference type="Pfam" id="PF03446"/>
    </source>
</evidence>
<dbReference type="InterPro" id="IPR013328">
    <property type="entry name" value="6PGD_dom2"/>
</dbReference>
<evidence type="ECO:0000256" key="1">
    <source>
        <dbReference type="ARBA" id="ARBA00005109"/>
    </source>
</evidence>
<evidence type="ECO:0000256" key="4">
    <source>
        <dbReference type="ARBA" id="ARBA00022456"/>
    </source>
</evidence>
<dbReference type="PANTHER" id="PTHR22981">
    <property type="entry name" value="3-HYDROXYISOBUTYRATE DEHYDROGENASE-RELATED"/>
    <property type="match status" value="1"/>
</dbReference>
<dbReference type="InterPro" id="IPR029154">
    <property type="entry name" value="HIBADH-like_NADP-bd"/>
</dbReference>
<evidence type="ECO:0000259" key="11">
    <source>
        <dbReference type="Pfam" id="PF14833"/>
    </source>
</evidence>
<feature type="active site" evidence="8">
    <location>
        <position position="185"/>
    </location>
</feature>
<evidence type="ECO:0000313" key="12">
    <source>
        <dbReference type="EMBL" id="OMJ12572.1"/>
    </source>
</evidence>